<dbReference type="Proteomes" id="UP001501727">
    <property type="component" value="Unassembled WGS sequence"/>
</dbReference>
<dbReference type="PANTHER" id="PTHR42852:SF17">
    <property type="entry name" value="THIOREDOXIN-LIKE PROTEIN HI_1115"/>
    <property type="match status" value="1"/>
</dbReference>
<sequence length="343" mass="37182">MSALLLSALSLPSPAAEDTGQTLARSAAAPLQGRTIPPLVLTTIDGDALDLGAVRGRKALYLEFWATWCTPCREQMPHLKAVQRSAGHDLQVVAVNIGFDDTPAQVAAYRAEHGLRMPVVRDGDGRLGALFGLRVTPQHVVVGKDGRILHVGHRADSKLDDALASARSQPAVPAGGSVGKVIGTGDDRLRAGDRAPARRLRTLEGFEVALADPTHRRDTVLVFLSPWCESYFAVTRPASARRCRRVRELMVGHGRERRVRWLGIASGLWATQDDLRDYRNAWRVPVPLTLDADGSLFRRFGVRSLPAVVVLGADGRVARRMEGETLDGGALEALPTLEQRAAR</sequence>
<dbReference type="PANTHER" id="PTHR42852">
    <property type="entry name" value="THIOL:DISULFIDE INTERCHANGE PROTEIN DSBE"/>
    <property type="match status" value="1"/>
</dbReference>
<dbReference type="InterPro" id="IPR050553">
    <property type="entry name" value="Thioredoxin_ResA/DsbE_sf"/>
</dbReference>
<dbReference type="EMBL" id="BAAAZU010000006">
    <property type="protein sequence ID" value="GAA3920735.1"/>
    <property type="molecule type" value="Genomic_DNA"/>
</dbReference>
<proteinExistence type="predicted"/>
<evidence type="ECO:0000313" key="3">
    <source>
        <dbReference type="Proteomes" id="UP001501727"/>
    </source>
</evidence>
<comment type="caution">
    <text evidence="2">The sequence shown here is derived from an EMBL/GenBank/DDBJ whole genome shotgun (WGS) entry which is preliminary data.</text>
</comment>
<protein>
    <recommendedName>
        <fullName evidence="1">Thioredoxin domain-containing protein</fullName>
    </recommendedName>
</protein>
<dbReference type="InterPro" id="IPR036249">
    <property type="entry name" value="Thioredoxin-like_sf"/>
</dbReference>
<gene>
    <name evidence="2" type="ORF">GCM10022229_13000</name>
</gene>
<organism evidence="2 3">
    <name type="scientific">Luteimonas lutimaris</name>
    <dbReference type="NCBI Taxonomy" id="698645"/>
    <lineage>
        <taxon>Bacteria</taxon>
        <taxon>Pseudomonadati</taxon>
        <taxon>Pseudomonadota</taxon>
        <taxon>Gammaproteobacteria</taxon>
        <taxon>Lysobacterales</taxon>
        <taxon>Lysobacteraceae</taxon>
        <taxon>Luteimonas</taxon>
    </lineage>
</organism>
<accession>A0ABP7MDB6</accession>
<reference evidence="3" key="1">
    <citation type="journal article" date="2019" name="Int. J. Syst. Evol. Microbiol.">
        <title>The Global Catalogue of Microorganisms (GCM) 10K type strain sequencing project: providing services to taxonomists for standard genome sequencing and annotation.</title>
        <authorList>
            <consortium name="The Broad Institute Genomics Platform"/>
            <consortium name="The Broad Institute Genome Sequencing Center for Infectious Disease"/>
            <person name="Wu L."/>
            <person name="Ma J."/>
        </authorList>
    </citation>
    <scope>NUCLEOTIDE SEQUENCE [LARGE SCALE GENOMIC DNA]</scope>
    <source>
        <strain evidence="3">JCM 16916</strain>
    </source>
</reference>
<dbReference type="PROSITE" id="PS51352">
    <property type="entry name" value="THIOREDOXIN_2"/>
    <property type="match status" value="2"/>
</dbReference>
<evidence type="ECO:0000313" key="2">
    <source>
        <dbReference type="EMBL" id="GAA3920735.1"/>
    </source>
</evidence>
<dbReference type="SUPFAM" id="SSF52833">
    <property type="entry name" value="Thioredoxin-like"/>
    <property type="match status" value="2"/>
</dbReference>
<name>A0ABP7MDB6_9GAMM</name>
<keyword evidence="3" id="KW-1185">Reference proteome</keyword>
<feature type="domain" description="Thioredoxin" evidence="1">
    <location>
        <begin position="30"/>
        <end position="168"/>
    </location>
</feature>
<dbReference type="InterPro" id="IPR013740">
    <property type="entry name" value="Redoxin"/>
</dbReference>
<dbReference type="Gene3D" id="3.40.30.10">
    <property type="entry name" value="Glutaredoxin"/>
    <property type="match status" value="2"/>
</dbReference>
<dbReference type="CDD" id="cd02966">
    <property type="entry name" value="TlpA_like_family"/>
    <property type="match status" value="1"/>
</dbReference>
<dbReference type="InterPro" id="IPR013766">
    <property type="entry name" value="Thioredoxin_domain"/>
</dbReference>
<feature type="domain" description="Thioredoxin" evidence="1">
    <location>
        <begin position="189"/>
        <end position="342"/>
    </location>
</feature>
<evidence type="ECO:0000259" key="1">
    <source>
        <dbReference type="PROSITE" id="PS51352"/>
    </source>
</evidence>
<dbReference type="Pfam" id="PF08534">
    <property type="entry name" value="Redoxin"/>
    <property type="match status" value="1"/>
</dbReference>